<feature type="site" description="Transition state stabilizer" evidence="16">
    <location>
        <position position="427"/>
    </location>
</feature>
<evidence type="ECO:0000256" key="9">
    <source>
        <dbReference type="ARBA" id="ARBA00022989"/>
    </source>
</evidence>
<keyword evidence="2 17" id="KW-0031">Aminopeptidase</keyword>
<evidence type="ECO:0000256" key="6">
    <source>
        <dbReference type="ARBA" id="ARBA00022801"/>
    </source>
</evidence>
<evidence type="ECO:0000313" key="23">
    <source>
        <dbReference type="Proteomes" id="UP000314983"/>
    </source>
</evidence>
<keyword evidence="10 17" id="KW-0482">Metalloprotease</keyword>
<keyword evidence="23" id="KW-1185">Reference proteome</keyword>
<evidence type="ECO:0000256" key="1">
    <source>
        <dbReference type="ARBA" id="ARBA00010136"/>
    </source>
</evidence>
<dbReference type="GO" id="GO:0042277">
    <property type="term" value="F:peptide binding"/>
    <property type="evidence" value="ECO:0007669"/>
    <property type="project" value="TreeGrafter"/>
</dbReference>
<evidence type="ECO:0000256" key="12">
    <source>
        <dbReference type="ARBA" id="ARBA00023180"/>
    </source>
</evidence>
<dbReference type="FunFam" id="2.60.40.1910:FF:000001">
    <property type="entry name" value="Leucyl-cystinyl aminopeptidase"/>
    <property type="match status" value="1"/>
</dbReference>
<dbReference type="Gene3D" id="2.60.40.1730">
    <property type="entry name" value="tricorn interacting facor f3 domain"/>
    <property type="match status" value="1"/>
</dbReference>
<dbReference type="PANTHER" id="PTHR11533">
    <property type="entry name" value="PROTEASE M1 ZINC METALLOPROTEASE"/>
    <property type="match status" value="1"/>
</dbReference>
<dbReference type="GO" id="GO:0005615">
    <property type="term" value="C:extracellular space"/>
    <property type="evidence" value="ECO:0007669"/>
    <property type="project" value="TreeGrafter"/>
</dbReference>
<dbReference type="Gene3D" id="2.60.40.1910">
    <property type="match status" value="1"/>
</dbReference>
<dbReference type="Proteomes" id="UP000314983">
    <property type="component" value="Chromosome 5"/>
</dbReference>
<reference evidence="22" key="4">
    <citation type="submission" date="2025-08" db="UniProtKB">
        <authorList>
            <consortium name="Ensembl"/>
        </authorList>
    </citation>
    <scope>IDENTIFICATION</scope>
</reference>
<evidence type="ECO:0000313" key="22">
    <source>
        <dbReference type="Ensembl" id="ENSEEEP00000036738.2"/>
    </source>
</evidence>
<dbReference type="FunFam" id="1.25.50.20:FF:000003">
    <property type="entry name" value="Leucyl-cystinyl aminopeptidase"/>
    <property type="match status" value="1"/>
</dbReference>
<dbReference type="Pfam" id="PF17900">
    <property type="entry name" value="Peptidase_M1_N"/>
    <property type="match status" value="1"/>
</dbReference>
<evidence type="ECO:0000256" key="3">
    <source>
        <dbReference type="ARBA" id="ARBA00022670"/>
    </source>
</evidence>
<dbReference type="Gene3D" id="1.10.390.10">
    <property type="entry name" value="Neutral Protease Domain 2"/>
    <property type="match status" value="1"/>
</dbReference>
<keyword evidence="3 17" id="KW-0645">Protease</keyword>
<evidence type="ECO:0000256" key="13">
    <source>
        <dbReference type="ARBA" id="ARBA00060399"/>
    </source>
</evidence>
<dbReference type="InterPro" id="IPR034016">
    <property type="entry name" value="M1_APN-typ"/>
</dbReference>
<dbReference type="Pfam" id="PF01433">
    <property type="entry name" value="Peptidase_M1"/>
    <property type="match status" value="1"/>
</dbReference>
<dbReference type="GO" id="GO:0006508">
    <property type="term" value="P:proteolysis"/>
    <property type="evidence" value="ECO:0007669"/>
    <property type="project" value="UniProtKB-KW"/>
</dbReference>
<reference evidence="22" key="5">
    <citation type="submission" date="2025-09" db="UniProtKB">
        <authorList>
            <consortium name="Ensembl"/>
        </authorList>
    </citation>
    <scope>IDENTIFICATION</scope>
</reference>
<dbReference type="InterPro" id="IPR001930">
    <property type="entry name" value="Peptidase_M1"/>
</dbReference>
<dbReference type="InterPro" id="IPR024571">
    <property type="entry name" value="ERAP1-like_C_dom"/>
</dbReference>
<keyword evidence="18" id="KW-0732">Signal</keyword>
<keyword evidence="4" id="KW-0812">Transmembrane</keyword>
<keyword evidence="5 15" id="KW-0479">Metal-binding</keyword>
<accession>A0A4W4GGQ2</accession>
<protein>
    <recommendedName>
        <fullName evidence="17">Aminopeptidase</fullName>
        <ecNumber evidence="17">3.4.11.-</ecNumber>
    </recommendedName>
</protein>
<dbReference type="GO" id="GO:0005737">
    <property type="term" value="C:cytoplasm"/>
    <property type="evidence" value="ECO:0007669"/>
    <property type="project" value="TreeGrafter"/>
</dbReference>
<dbReference type="GO" id="GO:0012505">
    <property type="term" value="C:endomembrane system"/>
    <property type="evidence" value="ECO:0007669"/>
    <property type="project" value="UniProtKB-SubCell"/>
</dbReference>
<feature type="chain" id="PRO_5044302660" description="Aminopeptidase" evidence="18">
    <location>
        <begin position="18"/>
        <end position="908"/>
    </location>
</feature>
<dbReference type="InterPro" id="IPR045357">
    <property type="entry name" value="Aminopeptidase_N-like_N"/>
</dbReference>
<dbReference type="GO" id="GO:0008270">
    <property type="term" value="F:zinc ion binding"/>
    <property type="evidence" value="ECO:0007669"/>
    <property type="project" value="UniProtKB-UniRule"/>
</dbReference>
<dbReference type="AlphaFoldDB" id="A0A4W4GGQ2"/>
<dbReference type="GO" id="GO:0043171">
    <property type="term" value="P:peptide catabolic process"/>
    <property type="evidence" value="ECO:0007669"/>
    <property type="project" value="TreeGrafter"/>
</dbReference>
<dbReference type="Pfam" id="PF11838">
    <property type="entry name" value="ERAP1_C"/>
    <property type="match status" value="1"/>
</dbReference>
<evidence type="ECO:0000256" key="18">
    <source>
        <dbReference type="SAM" id="SignalP"/>
    </source>
</evidence>
<evidence type="ECO:0000256" key="2">
    <source>
        <dbReference type="ARBA" id="ARBA00022438"/>
    </source>
</evidence>
<evidence type="ECO:0000259" key="21">
    <source>
        <dbReference type="Pfam" id="PF17900"/>
    </source>
</evidence>
<dbReference type="PRINTS" id="PR00756">
    <property type="entry name" value="ALADIPTASE"/>
</dbReference>
<evidence type="ECO:0000256" key="15">
    <source>
        <dbReference type="PIRSR" id="PIRSR634016-3"/>
    </source>
</evidence>
<dbReference type="Gene3D" id="1.25.50.20">
    <property type="match status" value="1"/>
</dbReference>
<reference evidence="22" key="3">
    <citation type="submission" date="2020-05" db="EMBL/GenBank/DDBJ databases">
        <title>Electrophorus electricus (electric eel) genome, fEleEle1, primary haplotype.</title>
        <authorList>
            <person name="Myers G."/>
            <person name="Meyer A."/>
            <person name="Fedrigo O."/>
            <person name="Formenti G."/>
            <person name="Rhie A."/>
            <person name="Tracey A."/>
            <person name="Sims Y."/>
            <person name="Jarvis E.D."/>
        </authorList>
    </citation>
    <scope>NUCLEOTIDE SEQUENCE [LARGE SCALE GENOMIC DNA]</scope>
</reference>
<comment type="similarity">
    <text evidence="1 17">Belongs to the peptidase M1 family.</text>
</comment>
<feature type="domain" description="ERAP1-like C-terminal" evidence="20">
    <location>
        <begin position="564"/>
        <end position="872"/>
    </location>
</feature>
<feature type="binding site" evidence="15">
    <location>
        <position position="365"/>
    </location>
    <ligand>
        <name>Zn(2+)</name>
        <dbReference type="ChEBI" id="CHEBI:29105"/>
        <note>catalytic</note>
    </ligand>
</feature>
<reference evidence="23" key="1">
    <citation type="journal article" date="2014" name="Science">
        <title>Nonhuman genetics. Genomic basis for the convergent evolution of electric organs.</title>
        <authorList>
            <person name="Gallant J.R."/>
            <person name="Traeger L.L."/>
            <person name="Volkening J.D."/>
            <person name="Moffett H."/>
            <person name="Chen P.H."/>
            <person name="Novina C.D."/>
            <person name="Phillips G.N.Jr."/>
            <person name="Anand R."/>
            <person name="Wells G.B."/>
            <person name="Pinch M."/>
            <person name="Guth R."/>
            <person name="Unguez G.A."/>
            <person name="Albert J.S."/>
            <person name="Zakon H.H."/>
            <person name="Samanta M.P."/>
            <person name="Sussman M.R."/>
        </authorList>
    </citation>
    <scope>NUCLEOTIDE SEQUENCE [LARGE SCALE GENOMIC DNA]</scope>
</reference>
<dbReference type="GO" id="GO:0016020">
    <property type="term" value="C:membrane"/>
    <property type="evidence" value="ECO:0007669"/>
    <property type="project" value="TreeGrafter"/>
</dbReference>
<reference evidence="23" key="2">
    <citation type="journal article" date="2017" name="Sci. Adv.">
        <title>A tail of two voltages: Proteomic comparison of the three electric organs of the electric eel.</title>
        <authorList>
            <person name="Traeger L.L."/>
            <person name="Sabat G."/>
            <person name="Barrett-Wilt G.A."/>
            <person name="Wells G.B."/>
            <person name="Sussman M.R."/>
        </authorList>
    </citation>
    <scope>NUCLEOTIDE SEQUENCE [LARGE SCALE GENOMIC DNA]</scope>
</reference>
<dbReference type="SUPFAM" id="SSF55486">
    <property type="entry name" value="Metalloproteases ('zincins'), catalytic domain"/>
    <property type="match status" value="1"/>
</dbReference>
<evidence type="ECO:0000256" key="11">
    <source>
        <dbReference type="ARBA" id="ARBA00023136"/>
    </source>
</evidence>
<evidence type="ECO:0000256" key="14">
    <source>
        <dbReference type="PIRSR" id="PIRSR634016-1"/>
    </source>
</evidence>
<evidence type="ECO:0000256" key="17">
    <source>
        <dbReference type="RuleBase" id="RU364040"/>
    </source>
</evidence>
<comment type="subcellular location">
    <subcellularLocation>
        <location evidence="13">Endomembrane system</location>
        <topology evidence="13">Single-pass type II membrane protein</topology>
    </subcellularLocation>
</comment>
<keyword evidence="9" id="KW-1133">Transmembrane helix</keyword>
<keyword evidence="6 17" id="KW-0378">Hydrolase</keyword>
<organism evidence="22 23">
    <name type="scientific">Electrophorus electricus</name>
    <name type="common">Electric eel</name>
    <name type="synonym">Gymnotus electricus</name>
    <dbReference type="NCBI Taxonomy" id="8005"/>
    <lineage>
        <taxon>Eukaryota</taxon>
        <taxon>Metazoa</taxon>
        <taxon>Chordata</taxon>
        <taxon>Craniata</taxon>
        <taxon>Vertebrata</taxon>
        <taxon>Euteleostomi</taxon>
        <taxon>Actinopterygii</taxon>
        <taxon>Neopterygii</taxon>
        <taxon>Teleostei</taxon>
        <taxon>Ostariophysi</taxon>
        <taxon>Gymnotiformes</taxon>
        <taxon>Gymnotoidei</taxon>
        <taxon>Gymnotidae</taxon>
        <taxon>Electrophorus</taxon>
    </lineage>
</organism>
<feature type="domain" description="Aminopeptidase N-like N-terminal" evidence="21">
    <location>
        <begin position="52"/>
        <end position="237"/>
    </location>
</feature>
<dbReference type="InterPro" id="IPR042097">
    <property type="entry name" value="Aminopeptidase_N-like_N_sf"/>
</dbReference>
<evidence type="ECO:0000256" key="7">
    <source>
        <dbReference type="ARBA" id="ARBA00022833"/>
    </source>
</evidence>
<dbReference type="InterPro" id="IPR014782">
    <property type="entry name" value="Peptidase_M1_dom"/>
</dbReference>
<dbReference type="FunFam" id="1.10.390.10:FF:000016">
    <property type="entry name" value="Glutamyl aminopeptidase"/>
    <property type="match status" value="1"/>
</dbReference>
<keyword evidence="12" id="KW-0325">Glycoprotein</keyword>
<dbReference type="FunFam" id="2.60.40.1730:FF:000001">
    <property type="entry name" value="Leucyl-cystinyl aminopeptidase"/>
    <property type="match status" value="1"/>
</dbReference>
<dbReference type="SUPFAM" id="SSF63737">
    <property type="entry name" value="Leukotriene A4 hydrolase N-terminal domain"/>
    <property type="match status" value="1"/>
</dbReference>
<dbReference type="GeneTree" id="ENSGT00940000159086"/>
<feature type="domain" description="Peptidase M1 membrane alanine aminopeptidase" evidence="19">
    <location>
        <begin position="270"/>
        <end position="491"/>
    </location>
</feature>
<dbReference type="Ensembl" id="ENSEEET00000037167.2">
    <property type="protein sequence ID" value="ENSEEEP00000036738.2"/>
    <property type="gene ID" value="ENSEEEG00000017261.2"/>
</dbReference>
<dbReference type="PANTHER" id="PTHR11533:SF156">
    <property type="entry name" value="ENDOPLASMIC RETICULUM AMINOPEPTIDASE 1"/>
    <property type="match status" value="1"/>
</dbReference>
<evidence type="ECO:0000259" key="19">
    <source>
        <dbReference type="Pfam" id="PF01433"/>
    </source>
</evidence>
<evidence type="ECO:0000256" key="5">
    <source>
        <dbReference type="ARBA" id="ARBA00022723"/>
    </source>
</evidence>
<feature type="signal peptide" evidence="18">
    <location>
        <begin position="1"/>
        <end position="17"/>
    </location>
</feature>
<evidence type="ECO:0000259" key="20">
    <source>
        <dbReference type="Pfam" id="PF11838"/>
    </source>
</evidence>
<feature type="binding site" evidence="15">
    <location>
        <position position="342"/>
    </location>
    <ligand>
        <name>Zn(2+)</name>
        <dbReference type="ChEBI" id="CHEBI:29105"/>
        <note>catalytic</note>
    </ligand>
</feature>
<dbReference type="EC" id="3.4.11.-" evidence="17"/>
<dbReference type="InterPro" id="IPR027268">
    <property type="entry name" value="Peptidase_M4/M1_CTD_sf"/>
</dbReference>
<keyword evidence="11" id="KW-0472">Membrane</keyword>
<evidence type="ECO:0000256" key="10">
    <source>
        <dbReference type="ARBA" id="ARBA00023049"/>
    </source>
</evidence>
<evidence type="ECO:0000256" key="16">
    <source>
        <dbReference type="PIRSR" id="PIRSR634016-4"/>
    </source>
</evidence>
<comment type="cofactor">
    <cofactor evidence="15 17">
        <name>Zn(2+)</name>
        <dbReference type="ChEBI" id="CHEBI:29105"/>
    </cofactor>
    <text evidence="15 17">Binds 1 zinc ion per subunit.</text>
</comment>
<evidence type="ECO:0000256" key="4">
    <source>
        <dbReference type="ARBA" id="ARBA00022692"/>
    </source>
</evidence>
<proteinExistence type="inferred from homology"/>
<name>A0A4W4GGQ2_ELEEL</name>
<sequence length="908" mass="103729">MSLSILLVGLCVPLSWAAVTHVSGEDEPPFPVATNGQPFPWNKMRLPQAASPRHYDLLLHPNLTTLDFTGRVKIQVEVLQDTHTLVLHSKDLTISKAALLGPAPGQSHALRVLEYPPYQQVAVVSEREELKRGGVYVVELDFAANLSESFRGFYKSTYRTTAGEQRVLASTHFEPTSARAAFPCFDEPAFKANFSVRIRREGRHMAISNMPKLRTVVLPGGLFEDQFDVTVKMSTYLVAFIVCDFLSISKKTQHGMSVYAIPEKISQAEFALDAAVRLLDFYDDYFDIPYPLPKQDLAAIPDFQSGAMENWGLTTYRESALLFDPHKSSASDKLGITMIIAHELAHQWFGNLVTMQWWNDLWLNEGFAKFMEFVSVNITNPELQVEDYFLEKCFEAMEVDSLSSSHPVSTPVENPAQIQEMFDDVSYDKGACILHMLREFLSPEVFKMGIVQYLKRYSYQNTINTHLWESLTTVSTCLGKYLDVKVMMETWTLQEGFPLITVEVKGREVRLSQERYLKSDDPSQTSGFLWHVPLTYVTSISRTVHRFLLKSKTDVLYLLKEVDWIKFNVDMSGYYIVHYEGSGWDDLTSLLRHNHTALSSNDRASLINNAFQLVSVGKLALDKALDLSLYLSRETEIMPVTQGLRELVPLYKLMEKRDMESYIVHLFRELIERQEWSDAGSVSERMLRSYLLLFACVRGHPPCVATATELFNKWRESDGSMSLPNDVSLAVFAVGARTQEGWDFLFEKYRESMYTSIKSRIKSALSISPLAHKLKWMMEQNLEGSVMKTQDLPYVVVSVSNNPKGHKHAWDFLQTYWNLLLVLYSQGNVRGKQDELCISVHFVCQIREFFGSLSAETGADQRCIQQALENVEENIRWTDKNLPLLQAWLNKNHAELVTRHDLYEHAEL</sequence>
<keyword evidence="7 15" id="KW-0862">Zinc</keyword>
<feature type="binding site" evidence="15">
    <location>
        <position position="346"/>
    </location>
    <ligand>
        <name>Zn(2+)</name>
        <dbReference type="ChEBI" id="CHEBI:29105"/>
        <note>catalytic</note>
    </ligand>
</feature>
<dbReference type="GO" id="GO:0070006">
    <property type="term" value="F:metalloaminopeptidase activity"/>
    <property type="evidence" value="ECO:0007669"/>
    <property type="project" value="TreeGrafter"/>
</dbReference>
<dbReference type="InterPro" id="IPR050344">
    <property type="entry name" value="Peptidase_M1_aminopeptidases"/>
</dbReference>
<keyword evidence="8" id="KW-0735">Signal-anchor</keyword>
<feature type="active site" description="Proton acceptor" evidence="14">
    <location>
        <position position="343"/>
    </location>
</feature>
<gene>
    <name evidence="22" type="primary">erap1b</name>
</gene>
<dbReference type="CDD" id="cd09601">
    <property type="entry name" value="M1_APN-Q_like"/>
    <property type="match status" value="1"/>
</dbReference>
<evidence type="ECO:0000256" key="8">
    <source>
        <dbReference type="ARBA" id="ARBA00022968"/>
    </source>
</evidence>